<dbReference type="Proteomes" id="UP000318733">
    <property type="component" value="Unassembled WGS sequence"/>
</dbReference>
<evidence type="ECO:0000313" key="3">
    <source>
        <dbReference type="Proteomes" id="UP000318733"/>
    </source>
</evidence>
<keyword evidence="3" id="KW-1185">Reference proteome</keyword>
<name>A0A556MX58_9SPHI</name>
<feature type="transmembrane region" description="Helical" evidence="1">
    <location>
        <begin position="9"/>
        <end position="29"/>
    </location>
</feature>
<gene>
    <name evidence="2" type="ORF">FO440_10060</name>
</gene>
<dbReference type="AlphaFoldDB" id="A0A556MX58"/>
<reference evidence="2 3" key="1">
    <citation type="submission" date="2019-07" db="EMBL/GenBank/DDBJ databases">
        <authorList>
            <person name="Huq M.A."/>
        </authorList>
    </citation>
    <scope>NUCLEOTIDE SEQUENCE [LARGE SCALE GENOMIC DNA]</scope>
    <source>
        <strain evidence="2 3">MAH-19</strain>
    </source>
</reference>
<dbReference type="RefSeq" id="WP_144248058.1">
    <property type="nucleotide sequence ID" value="NZ_VLPK01000001.1"/>
</dbReference>
<comment type="caution">
    <text evidence="2">The sequence shown here is derived from an EMBL/GenBank/DDBJ whole genome shotgun (WGS) entry which is preliminary data.</text>
</comment>
<keyword evidence="1" id="KW-0472">Membrane</keyword>
<sequence length="125" mass="13997">MEIHAKRKVSVLLLTAAYLFIALTHILFIRPDGSNSPGRTAARYNSIFKRQASDGLSNPALNLIKRTDKILSKGNCDVRALISGHVRLFVRLFQECKLTAATRVKNFQYRLPISFSPPLAACLRI</sequence>
<protein>
    <submittedName>
        <fullName evidence="2">Uncharacterized protein</fullName>
    </submittedName>
</protein>
<keyword evidence="1" id="KW-1133">Transmembrane helix</keyword>
<organism evidence="2 3">
    <name type="scientific">Mucilaginibacter corticis</name>
    <dbReference type="NCBI Taxonomy" id="2597670"/>
    <lineage>
        <taxon>Bacteria</taxon>
        <taxon>Pseudomonadati</taxon>
        <taxon>Bacteroidota</taxon>
        <taxon>Sphingobacteriia</taxon>
        <taxon>Sphingobacteriales</taxon>
        <taxon>Sphingobacteriaceae</taxon>
        <taxon>Mucilaginibacter</taxon>
    </lineage>
</organism>
<proteinExistence type="predicted"/>
<evidence type="ECO:0000313" key="2">
    <source>
        <dbReference type="EMBL" id="TSJ44497.1"/>
    </source>
</evidence>
<dbReference type="EMBL" id="VLPK01000001">
    <property type="protein sequence ID" value="TSJ44497.1"/>
    <property type="molecule type" value="Genomic_DNA"/>
</dbReference>
<keyword evidence="1" id="KW-0812">Transmembrane</keyword>
<accession>A0A556MX58</accession>
<evidence type="ECO:0000256" key="1">
    <source>
        <dbReference type="SAM" id="Phobius"/>
    </source>
</evidence>